<organism evidence="2 3">
    <name type="scientific">Diaporthe australafricana</name>
    <dbReference type="NCBI Taxonomy" id="127596"/>
    <lineage>
        <taxon>Eukaryota</taxon>
        <taxon>Fungi</taxon>
        <taxon>Dikarya</taxon>
        <taxon>Ascomycota</taxon>
        <taxon>Pezizomycotina</taxon>
        <taxon>Sordariomycetes</taxon>
        <taxon>Sordariomycetidae</taxon>
        <taxon>Diaporthales</taxon>
        <taxon>Diaporthaceae</taxon>
        <taxon>Diaporthe</taxon>
    </lineage>
</organism>
<reference evidence="2 3" key="1">
    <citation type="journal article" date="2024" name="IMA Fungus">
        <title>IMA Genome - F19 : A genome assembly and annotation guide to empower mycologists, including annotated draft genome sequences of Ceratocystis pirilliformis, Diaporthe australafricana, Fusarium ophioides, Paecilomyces lecythidis, and Sporothrix stenoceras.</title>
        <authorList>
            <person name="Aylward J."/>
            <person name="Wilson A.M."/>
            <person name="Visagie C.M."/>
            <person name="Spraker J."/>
            <person name="Barnes I."/>
            <person name="Buitendag C."/>
            <person name="Ceriani C."/>
            <person name="Del Mar Angel L."/>
            <person name="du Plessis D."/>
            <person name="Fuchs T."/>
            <person name="Gasser K."/>
            <person name="Kramer D."/>
            <person name="Li W."/>
            <person name="Munsamy K."/>
            <person name="Piso A."/>
            <person name="Price J.L."/>
            <person name="Sonnekus B."/>
            <person name="Thomas C."/>
            <person name="van der Nest A."/>
            <person name="van Dijk A."/>
            <person name="van Heerden A."/>
            <person name="van Vuuren N."/>
            <person name="Yilmaz N."/>
            <person name="Duong T.A."/>
            <person name="van der Merwe N.A."/>
            <person name="Wingfield M.J."/>
            <person name="Wingfield B.D."/>
        </authorList>
    </citation>
    <scope>NUCLEOTIDE SEQUENCE [LARGE SCALE GENOMIC DNA]</scope>
    <source>
        <strain evidence="2 3">CMW 18300</strain>
    </source>
</reference>
<proteinExistence type="predicted"/>
<protein>
    <submittedName>
        <fullName evidence="2">Uncharacterized protein</fullName>
    </submittedName>
</protein>
<feature type="region of interest" description="Disordered" evidence="1">
    <location>
        <begin position="224"/>
        <end position="244"/>
    </location>
</feature>
<feature type="region of interest" description="Disordered" evidence="1">
    <location>
        <begin position="86"/>
        <end position="130"/>
    </location>
</feature>
<dbReference type="Proteomes" id="UP001583177">
    <property type="component" value="Unassembled WGS sequence"/>
</dbReference>
<evidence type="ECO:0000313" key="2">
    <source>
        <dbReference type="EMBL" id="KAL1870417.1"/>
    </source>
</evidence>
<feature type="region of interest" description="Disordered" evidence="1">
    <location>
        <begin position="147"/>
        <end position="166"/>
    </location>
</feature>
<keyword evidence="3" id="KW-1185">Reference proteome</keyword>
<sequence>MGRNENSTEILVHITAPSAAGDDTKYRALALAYLEFEPKGLVNQPQDPSSKPSTVPPEVLVSPQASFGSVWDNVGSPRLAEGNRQLASFSRAQPSTPTASSQLGGDDSQPSWTAPPSEVPDSMPDNDIRVPAFSTPERVLGYFLQSTEPPSISSEGGGGGSVQVQEDGRNATYGNLSCAAPLDSLLGGGTGLDSSPTALGEQIHSRQTQGTVDVVADAGDVTEDCGEDGTRSGLDAATEPQGHATTNLDLLPEIKSASLIDSNDWTHETQLISTEPAVANHRLGPRAPQHLETLAASLDIGTRYKPKYQSRAMIPFERGYWLMRLDGWDFERKVITWGFLGNYIRREGKAGWGTRACRDESWNWIRLYGWEHIAGELYLLLYVASYRKLKYMEMRFYDAAGDVLVVVEPRATRPDPSRG</sequence>
<feature type="region of interest" description="Disordered" evidence="1">
    <location>
        <begin position="39"/>
        <end position="61"/>
    </location>
</feature>
<accession>A0ABR3X3Z2</accession>
<dbReference type="EMBL" id="JAWRVE010000037">
    <property type="protein sequence ID" value="KAL1870417.1"/>
    <property type="molecule type" value="Genomic_DNA"/>
</dbReference>
<gene>
    <name evidence="2" type="ORF">Daus18300_005103</name>
</gene>
<feature type="compositionally biased region" description="Polar residues" evidence="1">
    <location>
        <begin position="86"/>
        <end position="114"/>
    </location>
</feature>
<feature type="compositionally biased region" description="Polar residues" evidence="1">
    <location>
        <begin position="43"/>
        <end position="53"/>
    </location>
</feature>
<evidence type="ECO:0000313" key="3">
    <source>
        <dbReference type="Proteomes" id="UP001583177"/>
    </source>
</evidence>
<evidence type="ECO:0000256" key="1">
    <source>
        <dbReference type="SAM" id="MobiDB-lite"/>
    </source>
</evidence>
<name>A0ABR3X3Z2_9PEZI</name>
<comment type="caution">
    <text evidence="2">The sequence shown here is derived from an EMBL/GenBank/DDBJ whole genome shotgun (WGS) entry which is preliminary data.</text>
</comment>